<dbReference type="AlphaFoldDB" id="A0A0A8UQR0"/>
<organism evidence="1 2">
    <name type="scientific">Legionella hackeliae</name>
    <dbReference type="NCBI Taxonomy" id="449"/>
    <lineage>
        <taxon>Bacteria</taxon>
        <taxon>Pseudomonadati</taxon>
        <taxon>Pseudomonadota</taxon>
        <taxon>Gammaproteobacteria</taxon>
        <taxon>Legionellales</taxon>
        <taxon>Legionellaceae</taxon>
        <taxon>Legionella</taxon>
    </lineage>
</organism>
<name>A0A0A8UQR0_LEGHA</name>
<dbReference type="KEGG" id="lha:LHA_2156"/>
<reference evidence="2" key="1">
    <citation type="submission" date="2014-09" db="EMBL/GenBank/DDBJ databases">
        <authorList>
            <person name="Gomez-Valero L."/>
        </authorList>
    </citation>
    <scope>NUCLEOTIDE SEQUENCE [LARGE SCALE GENOMIC DNA]</scope>
    <source>
        <strain evidence="2">ATCC35250</strain>
    </source>
</reference>
<keyword evidence="2" id="KW-1185">Reference proteome</keyword>
<dbReference type="OrthoDB" id="5653138at2"/>
<evidence type="ECO:0000313" key="2">
    <source>
        <dbReference type="Proteomes" id="UP000032803"/>
    </source>
</evidence>
<protein>
    <submittedName>
        <fullName evidence="1">Uncharacterized protein</fullName>
    </submittedName>
</protein>
<dbReference type="EMBL" id="LN681225">
    <property type="protein sequence ID" value="CEK11180.1"/>
    <property type="molecule type" value="Genomic_DNA"/>
</dbReference>
<evidence type="ECO:0000313" key="1">
    <source>
        <dbReference type="EMBL" id="CEK11180.1"/>
    </source>
</evidence>
<accession>A0A0A8UQR0</accession>
<dbReference type="Proteomes" id="UP000032803">
    <property type="component" value="Chromosome I"/>
</dbReference>
<dbReference type="PATRIC" id="fig|449.7.peg.301"/>
<dbReference type="RefSeq" id="WP_045106421.1">
    <property type="nucleotide sequence ID" value="NZ_LN681225.1"/>
</dbReference>
<sequence length="331" mass="38161">MQAKTENVESPGISLRDLENKFRTYTLDCGFFRARQRVKFDDANNLTTFEQLHRETIKEVNEQIAFVGAQSVQAKKFGEDGTDLCMRMNNEIGRQRKYIQSLETQLAEKQLIATLHSLNADQLFEETKSNKAAALLVARIPEFAAKIANSQLPLLTHQDPELVKAFTTVLTSREYTLEAATVYGSFRKLVDLESDKLFIDNQENESIRQLLVKISEYLEKKLNTSIQMKTIPWSLGYFGSRHKLMHKNQSIAVPQGIFELKTQLQQLEKSSPRQILSHIQATISKKMDKICDESVLNQIKRFISHLFGYHQSQDTRQDYQYLNELLPGRRP</sequence>
<dbReference type="STRING" id="449.LHA_2156"/>
<dbReference type="HOGENOM" id="CLU_838861_0_0_6"/>
<gene>
    <name evidence="1" type="ORF">LHA_2156</name>
</gene>
<proteinExistence type="predicted"/>